<proteinExistence type="predicted"/>
<dbReference type="Gene3D" id="2.40.160.60">
    <property type="entry name" value="Outer membrane protein transport protein (OMPP1/FadL/TodX)"/>
    <property type="match status" value="1"/>
</dbReference>
<evidence type="ECO:0000313" key="2">
    <source>
        <dbReference type="EMBL" id="HHM02929.1"/>
    </source>
</evidence>
<dbReference type="Proteomes" id="UP000885771">
    <property type="component" value="Unassembled WGS sequence"/>
</dbReference>
<feature type="signal peptide" evidence="1">
    <location>
        <begin position="1"/>
        <end position="19"/>
    </location>
</feature>
<organism evidence="2">
    <name type="scientific">Caldithrix abyssi</name>
    <dbReference type="NCBI Taxonomy" id="187145"/>
    <lineage>
        <taxon>Bacteria</taxon>
        <taxon>Pseudomonadati</taxon>
        <taxon>Calditrichota</taxon>
        <taxon>Calditrichia</taxon>
        <taxon>Calditrichales</taxon>
        <taxon>Calditrichaceae</taxon>
        <taxon>Caldithrix</taxon>
    </lineage>
</organism>
<evidence type="ECO:0008006" key="3">
    <source>
        <dbReference type="Google" id="ProtNLM"/>
    </source>
</evidence>
<dbReference type="EMBL" id="DRLI01000304">
    <property type="protein sequence ID" value="HHM02929.1"/>
    <property type="molecule type" value="Genomic_DNA"/>
</dbReference>
<keyword evidence="1" id="KW-0732">Signal</keyword>
<evidence type="ECO:0000256" key="1">
    <source>
        <dbReference type="SAM" id="SignalP"/>
    </source>
</evidence>
<feature type="chain" id="PRO_5031041850" description="PorV/PorQ family protein" evidence="1">
    <location>
        <begin position="20"/>
        <end position="125"/>
    </location>
</feature>
<sequence>MKTKTLILIILMFAATLWADVSKTGTTAGKFLNIGMGPRTVAMGGAYSFSTDDPGAVYWNPAGIGRISRPMGLFSQTSWIADVNLNFITMAMPTGDAGVFSASVTAVTMPDMLETTEFQPEGMER</sequence>
<dbReference type="AlphaFoldDB" id="A0A7V5VFE1"/>
<protein>
    <recommendedName>
        <fullName evidence="3">PorV/PorQ family protein</fullName>
    </recommendedName>
</protein>
<gene>
    <name evidence="2" type="ORF">ENJ15_07920</name>
</gene>
<reference evidence="2" key="1">
    <citation type="journal article" date="2020" name="mSystems">
        <title>Genome- and Community-Level Interaction Insights into Carbon Utilization and Element Cycling Functions of Hydrothermarchaeota in Hydrothermal Sediment.</title>
        <authorList>
            <person name="Zhou Z."/>
            <person name="Liu Y."/>
            <person name="Xu W."/>
            <person name="Pan J."/>
            <person name="Luo Z.H."/>
            <person name="Li M."/>
        </authorList>
    </citation>
    <scope>NUCLEOTIDE SEQUENCE [LARGE SCALE GENOMIC DNA]</scope>
    <source>
        <strain evidence="2">HyVt-460</strain>
    </source>
</reference>
<comment type="caution">
    <text evidence="2">The sequence shown here is derived from an EMBL/GenBank/DDBJ whole genome shotgun (WGS) entry which is preliminary data.</text>
</comment>
<accession>A0A7V5VFE1</accession>
<name>A0A7V5VFE1_CALAY</name>